<dbReference type="SUPFAM" id="SSF47336">
    <property type="entry name" value="ACP-like"/>
    <property type="match status" value="1"/>
</dbReference>
<evidence type="ECO:0000256" key="4">
    <source>
        <dbReference type="SAM" id="MobiDB-lite"/>
    </source>
</evidence>
<dbReference type="InterPro" id="IPR013217">
    <property type="entry name" value="Methyltransf_12"/>
</dbReference>
<organism evidence="6">
    <name type="scientific">Streptomyces sp. CS40</name>
    <dbReference type="NCBI Taxonomy" id="1068630"/>
    <lineage>
        <taxon>Bacteria</taxon>
        <taxon>Bacillati</taxon>
        <taxon>Actinomycetota</taxon>
        <taxon>Actinomycetes</taxon>
        <taxon>Kitasatosporales</taxon>
        <taxon>Streptomycetaceae</taxon>
        <taxon>Streptomyces</taxon>
    </lineage>
</organism>
<feature type="compositionally biased region" description="Basic and acidic residues" evidence="4">
    <location>
        <begin position="940"/>
        <end position="951"/>
    </location>
</feature>
<dbReference type="Pfam" id="PF00668">
    <property type="entry name" value="Condensation"/>
    <property type="match status" value="1"/>
</dbReference>
<feature type="compositionally biased region" description="Polar residues" evidence="4">
    <location>
        <begin position="1301"/>
        <end position="1312"/>
    </location>
</feature>
<keyword evidence="2" id="KW-0596">Phosphopantetheine</keyword>
<dbReference type="FunFam" id="1.10.1200.10:FF:000005">
    <property type="entry name" value="Nonribosomal peptide synthetase 1"/>
    <property type="match status" value="1"/>
</dbReference>
<dbReference type="EMBL" id="HE575208">
    <property type="protein sequence ID" value="CCC55927.1"/>
    <property type="molecule type" value="Genomic_DNA"/>
</dbReference>
<dbReference type="InterPro" id="IPR045851">
    <property type="entry name" value="AMP-bd_C_sf"/>
</dbReference>
<dbReference type="Pfam" id="PF08242">
    <property type="entry name" value="Methyltransf_12"/>
    <property type="match status" value="1"/>
</dbReference>
<feature type="region of interest" description="Disordered" evidence="4">
    <location>
        <begin position="940"/>
        <end position="963"/>
    </location>
</feature>
<dbReference type="InterPro" id="IPR020845">
    <property type="entry name" value="AMP-binding_CS"/>
</dbReference>
<dbReference type="GO" id="GO:0009403">
    <property type="term" value="P:toxin biosynthetic process"/>
    <property type="evidence" value="ECO:0007669"/>
    <property type="project" value="UniProtKB-ARBA"/>
</dbReference>
<dbReference type="Gene3D" id="3.40.50.150">
    <property type="entry name" value="Vaccinia Virus protein VP39"/>
    <property type="match status" value="1"/>
</dbReference>
<dbReference type="GO" id="GO:0003824">
    <property type="term" value="F:catalytic activity"/>
    <property type="evidence" value="ECO:0007669"/>
    <property type="project" value="InterPro"/>
</dbReference>
<dbReference type="InterPro" id="IPR001242">
    <property type="entry name" value="Condensation_dom"/>
</dbReference>
<dbReference type="InterPro" id="IPR029063">
    <property type="entry name" value="SAM-dependent_MTases_sf"/>
</dbReference>
<dbReference type="GO" id="GO:0008610">
    <property type="term" value="P:lipid biosynthetic process"/>
    <property type="evidence" value="ECO:0007669"/>
    <property type="project" value="UniProtKB-ARBA"/>
</dbReference>
<dbReference type="GO" id="GO:0005737">
    <property type="term" value="C:cytoplasm"/>
    <property type="evidence" value="ECO:0007669"/>
    <property type="project" value="TreeGrafter"/>
</dbReference>
<dbReference type="SUPFAM" id="SSF52777">
    <property type="entry name" value="CoA-dependent acyltransferases"/>
    <property type="match status" value="1"/>
</dbReference>
<dbReference type="PANTHER" id="PTHR45527:SF1">
    <property type="entry name" value="FATTY ACID SYNTHASE"/>
    <property type="match status" value="1"/>
</dbReference>
<evidence type="ECO:0000256" key="1">
    <source>
        <dbReference type="ARBA" id="ARBA00001957"/>
    </source>
</evidence>
<dbReference type="InterPro" id="IPR009081">
    <property type="entry name" value="PP-bd_ACP"/>
</dbReference>
<dbReference type="InterPro" id="IPR010071">
    <property type="entry name" value="AA_adenyl_dom"/>
</dbReference>
<dbReference type="SUPFAM" id="SSF56801">
    <property type="entry name" value="Acetyl-CoA synthetase-like"/>
    <property type="match status" value="1"/>
</dbReference>
<dbReference type="InterPro" id="IPR000873">
    <property type="entry name" value="AMP-dep_synth/lig_dom"/>
</dbReference>
<feature type="compositionally biased region" description="Low complexity" evidence="4">
    <location>
        <begin position="952"/>
        <end position="963"/>
    </location>
</feature>
<feature type="domain" description="Carrier" evidence="5">
    <location>
        <begin position="961"/>
        <end position="1036"/>
    </location>
</feature>
<dbReference type="CDD" id="cd02440">
    <property type="entry name" value="AdoMet_MTases"/>
    <property type="match status" value="1"/>
</dbReference>
<dbReference type="Gene3D" id="3.30.300.30">
    <property type="match status" value="2"/>
</dbReference>
<dbReference type="FunFam" id="3.40.50.980:FF:000001">
    <property type="entry name" value="Non-ribosomal peptide synthetase"/>
    <property type="match status" value="1"/>
</dbReference>
<dbReference type="SUPFAM" id="SSF53335">
    <property type="entry name" value="S-adenosyl-L-methionine-dependent methyltransferases"/>
    <property type="match status" value="1"/>
</dbReference>
<evidence type="ECO:0000313" key="6">
    <source>
        <dbReference type="EMBL" id="CCC55927.1"/>
    </source>
</evidence>
<dbReference type="FunFam" id="3.40.50.12780:FF:000012">
    <property type="entry name" value="Non-ribosomal peptide synthetase"/>
    <property type="match status" value="1"/>
</dbReference>
<accession>H1ZYW0</accession>
<dbReference type="Gene3D" id="3.40.50.980">
    <property type="match status" value="2"/>
</dbReference>
<dbReference type="Pfam" id="PF00550">
    <property type="entry name" value="PP-binding"/>
    <property type="match status" value="1"/>
</dbReference>
<evidence type="ECO:0000256" key="2">
    <source>
        <dbReference type="ARBA" id="ARBA00022450"/>
    </source>
</evidence>
<dbReference type="Gene3D" id="1.10.1200.10">
    <property type="entry name" value="ACP-like"/>
    <property type="match status" value="1"/>
</dbReference>
<dbReference type="PROSITE" id="PS00012">
    <property type="entry name" value="PHOSPHOPANTETHEINE"/>
    <property type="match status" value="1"/>
</dbReference>
<dbReference type="NCBIfam" id="TIGR01733">
    <property type="entry name" value="AA-adenyl-dom"/>
    <property type="match status" value="1"/>
</dbReference>
<comment type="cofactor">
    <cofactor evidence="1">
        <name>pantetheine 4'-phosphate</name>
        <dbReference type="ChEBI" id="CHEBI:47942"/>
    </cofactor>
</comment>
<dbReference type="PANTHER" id="PTHR45527">
    <property type="entry name" value="NONRIBOSOMAL PEPTIDE SYNTHETASE"/>
    <property type="match status" value="1"/>
</dbReference>
<sequence>MSCCCRSRAVSRDRTVSAAPGVRAHFSRAIDRGRKLSQGSAPSTVRTADRLPATIHRLVESQAERAPDAVAVETEDGKLTYRELDARANQFARHLRSAGVRGESLVAVHMERGLLTPVVLLGILKTGAAYLPLDTESPAERLAAVLADAAPAAVVTAGPLPPVAVPLIDLDTDLPAITALPAEPLTDVEEPGPDRLAYVMFTSGSTGVPKGVLVEHRAVIRLIREQSYARLGPDATHLLLAPLAFDASTLEIWGALAHGGRLVVAAPGARTVDQLGRTLADRRVTTLWLTASLFNLVVDEDPSILAGVGDLLIGGEALSVNHVRTARKALPDTVVTNGYGPTETTTFACTHAIRPQDLDGASIPIGGPIAHTEVHVLDEDFDPVAPGEAGELFIGGPRLARGYLNRPGLTAERFVAHPAATEPGSRLYRTGDRVRVRPDGTLEYLGRLDDQVKLRGFRIEPGEVRAGLTGLPQVRDAVVVARGGPSDRRLVAYVVPEADATAGMDNEREQVADWEAVFDETYRDGVGAAEGRWELSGWVGSGDGLPVPADQMREWTDATVERIRALGARRVLEIGCGTGLLAMRLAPDAERYVGSDLSAVAIRRLRAQMDAAGLDHTELVHAPADDLDAVPGGTFDVVVLNSIVQYLPSAQYLREVIERAAARLAPGGHLFVGDVRSLPLLDAFHLSAELKRGHEDAVPLATLAEAVRERAAAEKELVVAPSFFTDLSGRAGIDHVRVTPRRGRHRNEMTQFRYDAVLRVRGAEPARVPDRWLDWRDEGLTLEDVARILHDQRPQHLALRGVTDARVADEVARLVRLREDAEGTVAALRETGHDGPAVEIDDVYDLAARASYTVDVSVAGSAAGDAFDVILWTDAEPGPVAFAPGPAEARGPRTSMPLATATSRHLTTLVRDSLRELLPAYMIPAVFVFMDALPLTSTGKIDRSALPEPPRRTSAGGAGRRAATATERALEPLWRDLLALETVHVDDDFFALGGHSLLGTRLLSRVRGLWGVELSLAALFSAPTLGALAARIDSARQDTPALPGTLADKADPGSAPPLSPAQHRLWLVEQLTPGNPRYTVPVAYRMRGPIDTAALQAALDTLVARHEVLRTTFPSHDGTPRQVVAPSGRIPIERADVGGEGADAPAAAHNILTRQASRWLDVQSGPLAAATLVRLAEDDHVLCLTLHHMICDGWSLDLLAAELSEGYNARVARRTPQLPEIHHHTRTRYRTGHPLQQHHLTEPALIRSLSHHQPHTGIRQHELDTVRRIARILPSPSSTTCPPRPRGGRRSEEAVRRVPNASRTAAISSGSRSRPAMPERIRVHQLVPVQASLEAAFMELTRTSVEYQARTSTGAPDAEVRS</sequence>
<reference evidence="6" key="2">
    <citation type="journal article" date="2012" name="Chem. Biol.">
        <title>Elucidating the biosynthetic pathway for the hybrid polyketide-nonribosomal peptide collismycin A: unusual mechanism for the formation of the 2,2.-bipyridyl ring.</title>
        <authorList>
            <person name="Garcia I."/>
            <person name="Vior N.M."/>
            <person name="Brana A.F."/>
            <person name="Sabin J.G."/>
            <person name="Rohr J."/>
            <person name="Moris F."/>
            <person name="Mendez C."/>
            <person name="Salas J.A."/>
        </authorList>
    </citation>
    <scope>NUCLEOTIDE SEQUENCE</scope>
    <source>
        <strain evidence="6">CS40</strain>
    </source>
</reference>
<protein>
    <recommendedName>
        <fullName evidence="5">Carrier domain-containing protein</fullName>
    </recommendedName>
</protein>
<dbReference type="FunFam" id="2.30.38.10:FF:000001">
    <property type="entry name" value="Non-ribosomal peptide synthetase PvdI"/>
    <property type="match status" value="1"/>
</dbReference>
<dbReference type="PROSITE" id="PS00455">
    <property type="entry name" value="AMP_BINDING"/>
    <property type="match status" value="1"/>
</dbReference>
<dbReference type="GO" id="GO:0043041">
    <property type="term" value="P:amino acid activation for nonribosomal peptide biosynthetic process"/>
    <property type="evidence" value="ECO:0007669"/>
    <property type="project" value="TreeGrafter"/>
</dbReference>
<evidence type="ECO:0000259" key="5">
    <source>
        <dbReference type="PROSITE" id="PS50075"/>
    </source>
</evidence>
<dbReference type="Gene3D" id="2.30.38.10">
    <property type="entry name" value="Luciferase, Domain 3"/>
    <property type="match status" value="1"/>
</dbReference>
<dbReference type="PROSITE" id="PS50075">
    <property type="entry name" value="CARRIER"/>
    <property type="match status" value="1"/>
</dbReference>
<dbReference type="Pfam" id="PF00501">
    <property type="entry name" value="AMP-binding"/>
    <property type="match status" value="1"/>
</dbReference>
<evidence type="ECO:0000256" key="3">
    <source>
        <dbReference type="ARBA" id="ARBA00022553"/>
    </source>
</evidence>
<reference evidence="6" key="1">
    <citation type="submission" date="2011-07" db="EMBL/GenBank/DDBJ databases">
        <authorList>
            <person name="Garcia Llorente I."/>
        </authorList>
    </citation>
    <scope>NUCLEOTIDE SEQUENCE</scope>
    <source>
        <strain evidence="6">CS40</strain>
    </source>
</reference>
<feature type="region of interest" description="Disordered" evidence="4">
    <location>
        <begin position="1274"/>
        <end position="1319"/>
    </location>
</feature>
<name>H1ZYW0_9ACTN</name>
<dbReference type="InterPro" id="IPR036736">
    <property type="entry name" value="ACP-like_sf"/>
</dbReference>
<dbReference type="Gene3D" id="3.30.559.10">
    <property type="entry name" value="Chloramphenicol acetyltransferase-like domain"/>
    <property type="match status" value="1"/>
</dbReference>
<dbReference type="CDD" id="cd12117">
    <property type="entry name" value="A_NRPS_Srf_like"/>
    <property type="match status" value="1"/>
</dbReference>
<dbReference type="GO" id="GO:0031177">
    <property type="term" value="F:phosphopantetheine binding"/>
    <property type="evidence" value="ECO:0007669"/>
    <property type="project" value="TreeGrafter"/>
</dbReference>
<proteinExistence type="predicted"/>
<keyword evidence="3" id="KW-0597">Phosphoprotein</keyword>
<dbReference type="InterPro" id="IPR023213">
    <property type="entry name" value="CAT-like_dom_sf"/>
</dbReference>
<dbReference type="InterPro" id="IPR006162">
    <property type="entry name" value="Ppantetheine_attach_site"/>
</dbReference>